<comment type="caution">
    <text evidence="1">The sequence shown here is derived from an EMBL/GenBank/DDBJ whole genome shotgun (WGS) entry which is preliminary data.</text>
</comment>
<protein>
    <submittedName>
        <fullName evidence="1">Uncharacterized protein</fullName>
    </submittedName>
</protein>
<dbReference type="Proteomes" id="UP001057402">
    <property type="component" value="Chromosome 1"/>
</dbReference>
<evidence type="ECO:0000313" key="1">
    <source>
        <dbReference type="EMBL" id="KAI4389886.1"/>
    </source>
</evidence>
<evidence type="ECO:0000313" key="2">
    <source>
        <dbReference type="Proteomes" id="UP001057402"/>
    </source>
</evidence>
<reference evidence="2" key="1">
    <citation type="journal article" date="2023" name="Front. Plant Sci.">
        <title>Chromosomal-level genome assembly of Melastoma candidum provides insights into trichome evolution.</title>
        <authorList>
            <person name="Zhong Y."/>
            <person name="Wu W."/>
            <person name="Sun C."/>
            <person name="Zou P."/>
            <person name="Liu Y."/>
            <person name="Dai S."/>
            <person name="Zhou R."/>
        </authorList>
    </citation>
    <scope>NUCLEOTIDE SEQUENCE [LARGE SCALE GENOMIC DNA]</scope>
</reference>
<dbReference type="EMBL" id="CM042880">
    <property type="protein sequence ID" value="KAI4389886.1"/>
    <property type="molecule type" value="Genomic_DNA"/>
</dbReference>
<gene>
    <name evidence="1" type="ORF">MLD38_002057</name>
</gene>
<sequence length="393" mass="42940">MSISTFSYVPVVLLLLPAATPAASELTLVVDLQPVHELLQFVDQRLASIYPIIQNFKSTITSDPLGITASWRTSDICSYRGFYCDNPPDNKSAITVGSIDFNGFRLGAPTLEGFLDMLPDLALFHANSNEFEGTVPSGVAKLPYLYELDLSNNRLTGPFPTVVLGMPGLTFLDLRFNQFTGSVPGQIFVQNLNALFLNDNAFDRLPLDNLGISHILYLTLADNRFTGPITPGILKSLATLNEVLFLNNNLTGCLPYELGLLREATVIDIGDNQLTGTLPLSLSCLTKVEQLNLAGNQLHGGVPEAICRLGLGNLANLSLSGNYFNNVGPWCRTMIERGVLDVRNNCIQKLPSQRPVEECARFFGHMGTCPRMWSYSYIPCKNPHSAPTTAPSP</sequence>
<proteinExistence type="predicted"/>
<keyword evidence="2" id="KW-1185">Reference proteome</keyword>
<accession>A0ACB9SIJ3</accession>
<name>A0ACB9SIJ3_9MYRT</name>
<organism evidence="1 2">
    <name type="scientific">Melastoma candidum</name>
    <dbReference type="NCBI Taxonomy" id="119954"/>
    <lineage>
        <taxon>Eukaryota</taxon>
        <taxon>Viridiplantae</taxon>
        <taxon>Streptophyta</taxon>
        <taxon>Embryophyta</taxon>
        <taxon>Tracheophyta</taxon>
        <taxon>Spermatophyta</taxon>
        <taxon>Magnoliopsida</taxon>
        <taxon>eudicotyledons</taxon>
        <taxon>Gunneridae</taxon>
        <taxon>Pentapetalae</taxon>
        <taxon>rosids</taxon>
        <taxon>malvids</taxon>
        <taxon>Myrtales</taxon>
        <taxon>Melastomataceae</taxon>
        <taxon>Melastomatoideae</taxon>
        <taxon>Melastomateae</taxon>
        <taxon>Melastoma</taxon>
    </lineage>
</organism>